<evidence type="ECO:0000313" key="1">
    <source>
        <dbReference type="EMBL" id="GAA0451176.1"/>
    </source>
</evidence>
<sequence>MALLRGINVGGKQRVPMGTLRELLADLGCDAVRTHLNSGNAVFTHRGAGAGQLADGLAEAISRELGLSVSCLVRTAGDMRRVVDANPFAGQEIDPSRFLVTFLAAPADPATVAGIDPAAYAPEAFALGERELYLHCANGIRDSRLAKVLTERRLGVVGTARNWNTVTRLAEMAGETDPVGRVADRGDAPPLRGA</sequence>
<organism evidence="1 2">
    <name type="scientific">Streptomyces stramineus</name>
    <dbReference type="NCBI Taxonomy" id="173861"/>
    <lineage>
        <taxon>Bacteria</taxon>
        <taxon>Bacillati</taxon>
        <taxon>Actinomycetota</taxon>
        <taxon>Actinomycetes</taxon>
        <taxon>Kitasatosporales</taxon>
        <taxon>Streptomycetaceae</taxon>
        <taxon>Streptomyces</taxon>
    </lineage>
</organism>
<reference evidence="2" key="1">
    <citation type="journal article" date="2019" name="Int. J. Syst. Evol. Microbiol.">
        <title>The Global Catalogue of Microorganisms (GCM) 10K type strain sequencing project: providing services to taxonomists for standard genome sequencing and annotation.</title>
        <authorList>
            <consortium name="The Broad Institute Genomics Platform"/>
            <consortium name="The Broad Institute Genome Sequencing Center for Infectious Disease"/>
            <person name="Wu L."/>
            <person name="Ma J."/>
        </authorList>
    </citation>
    <scope>NUCLEOTIDE SEQUENCE [LARGE SCALE GENOMIC DNA]</scope>
    <source>
        <strain evidence="2">JCM 10649</strain>
    </source>
</reference>
<dbReference type="PANTHER" id="PTHR36439:SF1">
    <property type="entry name" value="DUF1697 DOMAIN-CONTAINING PROTEIN"/>
    <property type="match status" value="1"/>
</dbReference>
<gene>
    <name evidence="1" type="ORF">GCM10009544_12470</name>
</gene>
<dbReference type="Gene3D" id="3.30.70.1280">
    <property type="entry name" value="SP0830-like domains"/>
    <property type="match status" value="1"/>
</dbReference>
<dbReference type="InterPro" id="IPR012545">
    <property type="entry name" value="DUF1697"/>
</dbReference>
<protein>
    <submittedName>
        <fullName evidence="1">DUF1697 domain-containing protein</fullName>
    </submittedName>
</protein>
<evidence type="ECO:0000313" key="2">
    <source>
        <dbReference type="Proteomes" id="UP001499895"/>
    </source>
</evidence>
<keyword evidence="2" id="KW-1185">Reference proteome</keyword>
<dbReference type="PIRSF" id="PIRSF008502">
    <property type="entry name" value="UCP008502"/>
    <property type="match status" value="1"/>
</dbReference>
<proteinExistence type="predicted"/>
<dbReference type="Pfam" id="PF08002">
    <property type="entry name" value="DUF1697"/>
    <property type="match status" value="1"/>
</dbReference>
<dbReference type="Proteomes" id="UP001499895">
    <property type="component" value="Unassembled WGS sequence"/>
</dbReference>
<comment type="caution">
    <text evidence="1">The sequence shown here is derived from an EMBL/GenBank/DDBJ whole genome shotgun (WGS) entry which is preliminary data.</text>
</comment>
<dbReference type="EMBL" id="BAAAHB010000008">
    <property type="protein sequence ID" value="GAA0451176.1"/>
    <property type="molecule type" value="Genomic_DNA"/>
</dbReference>
<accession>A0ABP3JEJ0</accession>
<dbReference type="PANTHER" id="PTHR36439">
    <property type="entry name" value="BLL4334 PROTEIN"/>
    <property type="match status" value="1"/>
</dbReference>
<dbReference type="SUPFAM" id="SSF160379">
    <property type="entry name" value="SP0830-like"/>
    <property type="match status" value="1"/>
</dbReference>
<name>A0ABP3JEJ0_9ACTN</name>